<keyword evidence="2" id="KW-1185">Reference proteome</keyword>
<proteinExistence type="predicted"/>
<dbReference type="Proteomes" id="UP000270094">
    <property type="component" value="Unassembled WGS sequence"/>
</dbReference>
<gene>
    <name evidence="1" type="ORF">SVUK_LOCUS12971</name>
</gene>
<dbReference type="AlphaFoldDB" id="A0A3P7JB95"/>
<protein>
    <submittedName>
        <fullName evidence="1">Uncharacterized protein</fullName>
    </submittedName>
</protein>
<organism evidence="1 2">
    <name type="scientific">Strongylus vulgaris</name>
    <name type="common">Blood worm</name>
    <dbReference type="NCBI Taxonomy" id="40348"/>
    <lineage>
        <taxon>Eukaryota</taxon>
        <taxon>Metazoa</taxon>
        <taxon>Ecdysozoa</taxon>
        <taxon>Nematoda</taxon>
        <taxon>Chromadorea</taxon>
        <taxon>Rhabditida</taxon>
        <taxon>Rhabditina</taxon>
        <taxon>Rhabditomorpha</taxon>
        <taxon>Strongyloidea</taxon>
        <taxon>Strongylidae</taxon>
        <taxon>Strongylus</taxon>
    </lineage>
</organism>
<sequence length="59" mass="6633">MDLRTAKRLKAPTRWADVFVARMDQLKLLVADNGCGPRERRHRSSVPTSLITLVRGTNG</sequence>
<accession>A0A3P7JB95</accession>
<evidence type="ECO:0000313" key="2">
    <source>
        <dbReference type="Proteomes" id="UP000270094"/>
    </source>
</evidence>
<name>A0A3P7JB95_STRVU</name>
<dbReference type="OrthoDB" id="5815649at2759"/>
<dbReference type="EMBL" id="UYYB01100596">
    <property type="protein sequence ID" value="VDM77973.1"/>
    <property type="molecule type" value="Genomic_DNA"/>
</dbReference>
<reference evidence="1 2" key="1">
    <citation type="submission" date="2018-11" db="EMBL/GenBank/DDBJ databases">
        <authorList>
            <consortium name="Pathogen Informatics"/>
        </authorList>
    </citation>
    <scope>NUCLEOTIDE SEQUENCE [LARGE SCALE GENOMIC DNA]</scope>
</reference>
<evidence type="ECO:0000313" key="1">
    <source>
        <dbReference type="EMBL" id="VDM77973.1"/>
    </source>
</evidence>